<evidence type="ECO:0000313" key="2">
    <source>
        <dbReference type="EMBL" id="TMR26731.1"/>
    </source>
</evidence>
<accession>A0A5S4G2V8</accession>
<comment type="caution">
    <text evidence="2">The sequence shown here is derived from an EMBL/GenBank/DDBJ whole genome shotgun (WGS) entry which is preliminary data.</text>
</comment>
<name>A0A5S4G2V8_9ACTN</name>
<evidence type="ECO:0000256" key="1">
    <source>
        <dbReference type="SAM" id="MobiDB-lite"/>
    </source>
</evidence>
<dbReference type="AlphaFoldDB" id="A0A5S4G2V8"/>
<feature type="region of interest" description="Disordered" evidence="1">
    <location>
        <begin position="1"/>
        <end position="21"/>
    </location>
</feature>
<dbReference type="OrthoDB" id="4800194at2"/>
<organism evidence="2 3">
    <name type="scientific">Nonomuraea zeae</name>
    <dbReference type="NCBI Taxonomy" id="1642303"/>
    <lineage>
        <taxon>Bacteria</taxon>
        <taxon>Bacillati</taxon>
        <taxon>Actinomycetota</taxon>
        <taxon>Actinomycetes</taxon>
        <taxon>Streptosporangiales</taxon>
        <taxon>Streptosporangiaceae</taxon>
        <taxon>Nonomuraea</taxon>
    </lineage>
</organism>
<dbReference type="EMBL" id="VCKX01000189">
    <property type="protein sequence ID" value="TMR26731.1"/>
    <property type="molecule type" value="Genomic_DNA"/>
</dbReference>
<keyword evidence="3" id="KW-1185">Reference proteome</keyword>
<dbReference type="Proteomes" id="UP000306628">
    <property type="component" value="Unassembled WGS sequence"/>
</dbReference>
<proteinExistence type="predicted"/>
<sequence length="268" mass="29642">MATVTACSEPPPPVPAPGAEARELSVPFDRYNFSPADISLLESAEDLLVRDCMRGRGMAWEPLPPAVASDLEPPNRRRYGVVEPEVARLYGYHVAPDRPSVARRAAARESRAAHLPEKERQAVYDETGGCLRKARDRIEQGAPQVDTALFNKLITQTFEQSRRDVKVVQTFRSWSACMRAEGLRYADPLAAVTDQRWQGEGPPTEEEIRAAQADVRCKAKTALVSVWSAAEERIQGEVVRAHPEEFEALKAAKDRQSEAARAIIAGAR</sequence>
<evidence type="ECO:0000313" key="3">
    <source>
        <dbReference type="Proteomes" id="UP000306628"/>
    </source>
</evidence>
<protein>
    <submittedName>
        <fullName evidence="2">Uncharacterized protein</fullName>
    </submittedName>
</protein>
<gene>
    <name evidence="2" type="ORF">ETD85_41515</name>
</gene>
<reference evidence="2 3" key="1">
    <citation type="submission" date="2019-05" db="EMBL/GenBank/DDBJ databases">
        <title>Draft genome sequence of Nonomuraea zeae DSM 100528.</title>
        <authorList>
            <person name="Saricaoglu S."/>
            <person name="Isik K."/>
        </authorList>
    </citation>
    <scope>NUCLEOTIDE SEQUENCE [LARGE SCALE GENOMIC DNA]</scope>
    <source>
        <strain evidence="2 3">DSM 100528</strain>
    </source>
</reference>